<dbReference type="SUPFAM" id="SSF46689">
    <property type="entry name" value="Homeodomain-like"/>
    <property type="match status" value="1"/>
</dbReference>
<feature type="region of interest" description="Disordered" evidence="5">
    <location>
        <begin position="75"/>
        <end position="99"/>
    </location>
</feature>
<dbReference type="AlphaFoldDB" id="A0A2V3IEX8"/>
<feature type="region of interest" description="Disordered" evidence="5">
    <location>
        <begin position="145"/>
        <end position="164"/>
    </location>
</feature>
<keyword evidence="1 4" id="KW-0238">DNA-binding</keyword>
<feature type="compositionally biased region" description="Basic and acidic residues" evidence="5">
    <location>
        <begin position="150"/>
        <end position="164"/>
    </location>
</feature>
<accession>A0A2V3IEX8</accession>
<comment type="subcellular location">
    <subcellularLocation>
        <location evidence="4">Nucleus</location>
    </subcellularLocation>
</comment>
<evidence type="ECO:0000259" key="6">
    <source>
        <dbReference type="PROSITE" id="PS50071"/>
    </source>
</evidence>
<comment type="caution">
    <text evidence="7">The sequence shown here is derived from an EMBL/GenBank/DDBJ whole genome shotgun (WGS) entry which is preliminary data.</text>
</comment>
<dbReference type="GO" id="GO:0005634">
    <property type="term" value="C:nucleus"/>
    <property type="evidence" value="ECO:0007669"/>
    <property type="project" value="UniProtKB-SubCell"/>
</dbReference>
<sequence length="421" mass="47013">MSDMCASATANSSVKYVQTSLLEENTASPCNGKRNEPSPIMQTSMRESDYCSEGLASHDTDLRWRNCVRQRSTSLDKPCVQEDRPQQQQSEGIPRDLARGTGVCREQCSEEHTLTKSGRVQPRFPRRLLSGRSKTVIVPQVHGNRVDALGGEREQQADRPSNKLREDQISARFCCTNQMKKTAEQNSIPSGAITAGVNPPVSPAPTGRRTDVCNGPPAECIIPLEEVRPLGDLPMQNGSNPSIPGALIINRCKKISAPESGLSRTVELKELFSAYEMQCEAARASVDRICRDLVATSYIPRLECTGYSKMGNESTEDSEHKLAIHNMFIDAVERLQTGVVPTSNRCNLPKECVTYLKQWFDDHFDHPYPTDLEKLALSCKTQLSVNQVSHWFINYRKRVWKPSLPQDHPAASQNSTKKRRL</sequence>
<dbReference type="PANTHER" id="PTHR11850">
    <property type="entry name" value="HOMEOBOX PROTEIN TRANSCRIPTION FACTORS"/>
    <property type="match status" value="1"/>
</dbReference>
<dbReference type="CDD" id="cd00086">
    <property type="entry name" value="homeodomain"/>
    <property type="match status" value="1"/>
</dbReference>
<dbReference type="Gene3D" id="1.10.10.60">
    <property type="entry name" value="Homeodomain-like"/>
    <property type="match status" value="1"/>
</dbReference>
<name>A0A2V3IEX8_9FLOR</name>
<gene>
    <name evidence="7" type="ORF">BWQ96_10545</name>
</gene>
<keyword evidence="2 4" id="KW-0371">Homeobox</keyword>
<dbReference type="GO" id="GO:0006355">
    <property type="term" value="P:regulation of DNA-templated transcription"/>
    <property type="evidence" value="ECO:0007669"/>
    <property type="project" value="InterPro"/>
</dbReference>
<feature type="domain" description="Homeobox" evidence="6">
    <location>
        <begin position="339"/>
        <end position="402"/>
    </location>
</feature>
<evidence type="ECO:0000256" key="2">
    <source>
        <dbReference type="ARBA" id="ARBA00023155"/>
    </source>
</evidence>
<dbReference type="InterPro" id="IPR050224">
    <property type="entry name" value="TALE_homeobox"/>
</dbReference>
<evidence type="ECO:0000313" key="7">
    <source>
        <dbReference type="EMBL" id="PXF39750.1"/>
    </source>
</evidence>
<dbReference type="OrthoDB" id="10056939at2759"/>
<evidence type="ECO:0000256" key="1">
    <source>
        <dbReference type="ARBA" id="ARBA00023125"/>
    </source>
</evidence>
<evidence type="ECO:0000256" key="5">
    <source>
        <dbReference type="SAM" id="MobiDB-lite"/>
    </source>
</evidence>
<dbReference type="Pfam" id="PF05920">
    <property type="entry name" value="Homeobox_KN"/>
    <property type="match status" value="1"/>
</dbReference>
<feature type="DNA-binding region" description="Homeobox" evidence="4">
    <location>
        <begin position="341"/>
        <end position="403"/>
    </location>
</feature>
<dbReference type="PROSITE" id="PS50071">
    <property type="entry name" value="HOMEOBOX_2"/>
    <property type="match status" value="1"/>
</dbReference>
<keyword evidence="3 4" id="KW-0539">Nucleus</keyword>
<proteinExistence type="predicted"/>
<feature type="region of interest" description="Disordered" evidence="5">
    <location>
        <begin position="188"/>
        <end position="212"/>
    </location>
</feature>
<dbReference type="STRING" id="448386.A0A2V3IEX8"/>
<protein>
    <submittedName>
        <fullName evidence="7">BEL1-like homeodomain protein 9</fullName>
    </submittedName>
</protein>
<organism evidence="7 8">
    <name type="scientific">Gracilariopsis chorda</name>
    <dbReference type="NCBI Taxonomy" id="448386"/>
    <lineage>
        <taxon>Eukaryota</taxon>
        <taxon>Rhodophyta</taxon>
        <taxon>Florideophyceae</taxon>
        <taxon>Rhodymeniophycidae</taxon>
        <taxon>Gracilariales</taxon>
        <taxon>Gracilariaceae</taxon>
        <taxon>Gracilariopsis</taxon>
    </lineage>
</organism>
<evidence type="ECO:0000256" key="4">
    <source>
        <dbReference type="PROSITE-ProRule" id="PRU00108"/>
    </source>
</evidence>
<dbReference type="SMART" id="SM00389">
    <property type="entry name" value="HOX"/>
    <property type="match status" value="1"/>
</dbReference>
<dbReference type="Proteomes" id="UP000247409">
    <property type="component" value="Unassembled WGS sequence"/>
</dbReference>
<evidence type="ECO:0000313" key="8">
    <source>
        <dbReference type="Proteomes" id="UP000247409"/>
    </source>
</evidence>
<dbReference type="EMBL" id="NBIV01000464">
    <property type="protein sequence ID" value="PXF39750.1"/>
    <property type="molecule type" value="Genomic_DNA"/>
</dbReference>
<reference evidence="7 8" key="1">
    <citation type="journal article" date="2018" name="Mol. Biol. Evol.">
        <title>Analysis of the draft genome of the red seaweed Gracilariopsis chorda provides insights into genome size evolution in Rhodophyta.</title>
        <authorList>
            <person name="Lee J."/>
            <person name="Yang E.C."/>
            <person name="Graf L."/>
            <person name="Yang J.H."/>
            <person name="Qiu H."/>
            <person name="Zel Zion U."/>
            <person name="Chan C.X."/>
            <person name="Stephens T.G."/>
            <person name="Weber A.P.M."/>
            <person name="Boo G.H."/>
            <person name="Boo S.M."/>
            <person name="Kim K.M."/>
            <person name="Shin Y."/>
            <person name="Jung M."/>
            <person name="Lee S.J."/>
            <person name="Yim H.S."/>
            <person name="Lee J.H."/>
            <person name="Bhattacharya D."/>
            <person name="Yoon H.S."/>
        </authorList>
    </citation>
    <scope>NUCLEOTIDE SEQUENCE [LARGE SCALE GENOMIC DNA]</scope>
    <source>
        <strain evidence="7 8">SKKU-2015</strain>
        <tissue evidence="7">Whole body</tissue>
    </source>
</reference>
<dbReference type="InterPro" id="IPR008422">
    <property type="entry name" value="KN_HD"/>
</dbReference>
<dbReference type="InterPro" id="IPR001356">
    <property type="entry name" value="HD"/>
</dbReference>
<dbReference type="InterPro" id="IPR009057">
    <property type="entry name" value="Homeodomain-like_sf"/>
</dbReference>
<dbReference type="GO" id="GO:0003677">
    <property type="term" value="F:DNA binding"/>
    <property type="evidence" value="ECO:0007669"/>
    <property type="project" value="UniProtKB-UniRule"/>
</dbReference>
<keyword evidence="8" id="KW-1185">Reference proteome</keyword>
<evidence type="ECO:0000256" key="3">
    <source>
        <dbReference type="ARBA" id="ARBA00023242"/>
    </source>
</evidence>